<dbReference type="Gene3D" id="3.10.10.10">
    <property type="entry name" value="HIV Type 1 Reverse Transcriptase, subunit A, domain 1"/>
    <property type="match status" value="1"/>
</dbReference>
<organism evidence="2 3">
    <name type="scientific">Punica granatum</name>
    <name type="common">Pomegranate</name>
    <dbReference type="NCBI Taxonomy" id="22663"/>
    <lineage>
        <taxon>Eukaryota</taxon>
        <taxon>Viridiplantae</taxon>
        <taxon>Streptophyta</taxon>
        <taxon>Embryophyta</taxon>
        <taxon>Tracheophyta</taxon>
        <taxon>Spermatophyta</taxon>
        <taxon>Magnoliopsida</taxon>
        <taxon>eudicotyledons</taxon>
        <taxon>Gunneridae</taxon>
        <taxon>Pentapetalae</taxon>
        <taxon>rosids</taxon>
        <taxon>malvids</taxon>
        <taxon>Myrtales</taxon>
        <taxon>Lythraceae</taxon>
        <taxon>Punica</taxon>
    </lineage>
</organism>
<dbReference type="SUPFAM" id="SSF56672">
    <property type="entry name" value="DNA/RNA polymerases"/>
    <property type="match status" value="1"/>
</dbReference>
<dbReference type="InterPro" id="IPR053134">
    <property type="entry name" value="RNA-dir_DNA_polymerase"/>
</dbReference>
<accession>A0A2I0K1A0</accession>
<dbReference type="PANTHER" id="PTHR24559">
    <property type="entry name" value="TRANSPOSON TY3-I GAG-POL POLYPROTEIN"/>
    <property type="match status" value="1"/>
</dbReference>
<keyword evidence="3" id="KW-1185">Reference proteome</keyword>
<dbReference type="EMBL" id="PGOL01001031">
    <property type="protein sequence ID" value="PKI61486.1"/>
    <property type="molecule type" value="Genomic_DNA"/>
</dbReference>
<proteinExistence type="predicted"/>
<feature type="domain" description="Reverse transcriptase" evidence="1">
    <location>
        <begin position="75"/>
        <end position="148"/>
    </location>
</feature>
<dbReference type="STRING" id="22663.A0A2I0K1A0"/>
<evidence type="ECO:0000313" key="3">
    <source>
        <dbReference type="Proteomes" id="UP000233551"/>
    </source>
</evidence>
<dbReference type="CDD" id="cd01647">
    <property type="entry name" value="RT_LTR"/>
    <property type="match status" value="1"/>
</dbReference>
<sequence>MLKTALIRPSTSPFSSPVFLVKKKDDTLRFCTDYQALNEATIKDRFPIPTIDDMLDELHGASWFTKLDLRARSCNAPSTFQATMNNIFRPYLRKFVLVFFDDILIYSPVWDEHMRHLWEGLEVLSKNQFAIKLSKCFFGQEEVEYLGHFISR</sequence>
<dbReference type="InterPro" id="IPR000477">
    <property type="entry name" value="RT_dom"/>
</dbReference>
<dbReference type="Proteomes" id="UP000233551">
    <property type="component" value="Unassembled WGS sequence"/>
</dbReference>
<evidence type="ECO:0000259" key="1">
    <source>
        <dbReference type="Pfam" id="PF00078"/>
    </source>
</evidence>
<reference evidence="2 3" key="1">
    <citation type="submission" date="2017-11" db="EMBL/GenBank/DDBJ databases">
        <title>De-novo sequencing of pomegranate (Punica granatum L.) genome.</title>
        <authorList>
            <person name="Akparov Z."/>
            <person name="Amiraslanov A."/>
            <person name="Hajiyeva S."/>
            <person name="Abbasov M."/>
            <person name="Kaur K."/>
            <person name="Hamwieh A."/>
            <person name="Solovyev V."/>
            <person name="Salamov A."/>
            <person name="Braich B."/>
            <person name="Kosarev P."/>
            <person name="Mahmoud A."/>
            <person name="Hajiyev E."/>
            <person name="Babayeva S."/>
            <person name="Izzatullayeva V."/>
            <person name="Mammadov A."/>
            <person name="Mammadov A."/>
            <person name="Sharifova S."/>
            <person name="Ojaghi J."/>
            <person name="Eynullazada K."/>
            <person name="Bayramov B."/>
            <person name="Abdulazimova A."/>
            <person name="Shahmuradov I."/>
        </authorList>
    </citation>
    <scope>NUCLEOTIDE SEQUENCE [LARGE SCALE GENOMIC DNA]</scope>
    <source>
        <strain evidence="3">cv. AG2017</strain>
        <tissue evidence="2">Leaf</tissue>
    </source>
</reference>
<dbReference type="InterPro" id="IPR043502">
    <property type="entry name" value="DNA/RNA_pol_sf"/>
</dbReference>
<evidence type="ECO:0000313" key="2">
    <source>
        <dbReference type="EMBL" id="PKI61486.1"/>
    </source>
</evidence>
<dbReference type="PANTHER" id="PTHR24559:SF434">
    <property type="entry name" value="RNA-DIRECTED DNA POLYMERASE HOMOLOG"/>
    <property type="match status" value="1"/>
</dbReference>
<dbReference type="FunFam" id="3.30.70.270:FF:000003">
    <property type="entry name" value="Transposon Ty3-G Gag-Pol polyprotein"/>
    <property type="match status" value="1"/>
</dbReference>
<dbReference type="AlphaFoldDB" id="A0A2I0K1A0"/>
<dbReference type="Gene3D" id="3.30.70.270">
    <property type="match status" value="2"/>
</dbReference>
<comment type="caution">
    <text evidence="2">The sequence shown here is derived from an EMBL/GenBank/DDBJ whole genome shotgun (WGS) entry which is preliminary data.</text>
</comment>
<dbReference type="Pfam" id="PF00078">
    <property type="entry name" value="RVT_1"/>
    <property type="match status" value="1"/>
</dbReference>
<protein>
    <recommendedName>
        <fullName evidence="1">Reverse transcriptase domain-containing protein</fullName>
    </recommendedName>
</protein>
<name>A0A2I0K1A0_PUNGR</name>
<gene>
    <name evidence="2" type="ORF">CRG98_018111</name>
</gene>
<dbReference type="InterPro" id="IPR043128">
    <property type="entry name" value="Rev_trsase/Diguanyl_cyclase"/>
</dbReference>